<dbReference type="Gene3D" id="2.70.130.10">
    <property type="entry name" value="Mannose-6-phosphate receptor binding domain"/>
    <property type="match status" value="1"/>
</dbReference>
<comment type="caution">
    <text evidence="9">The sequence shown here is derived from an EMBL/GenBank/DDBJ whole genome shotgun (WGS) entry which is preliminary data.</text>
</comment>
<dbReference type="InterPro" id="IPR039794">
    <property type="entry name" value="Gtb1-like"/>
</dbReference>
<evidence type="ECO:0000259" key="8">
    <source>
        <dbReference type="PROSITE" id="PS51914"/>
    </source>
</evidence>
<evidence type="ECO:0000256" key="5">
    <source>
        <dbReference type="SAM" id="Coils"/>
    </source>
</evidence>
<evidence type="ECO:0000256" key="6">
    <source>
        <dbReference type="SAM" id="MobiDB-lite"/>
    </source>
</evidence>
<evidence type="ECO:0000313" key="9">
    <source>
        <dbReference type="EMBL" id="KAF5828843.1"/>
    </source>
</evidence>
<name>A0ABQ7G2M4_DUNSA</name>
<feature type="chain" id="PRO_5046498285" description="Glucosidase 2 subunit beta" evidence="7">
    <location>
        <begin position="27"/>
        <end position="518"/>
    </location>
</feature>
<dbReference type="PROSITE" id="PS51914">
    <property type="entry name" value="MRH"/>
    <property type="match status" value="1"/>
</dbReference>
<keyword evidence="3" id="KW-0256">Endoplasmic reticulum</keyword>
<protein>
    <recommendedName>
        <fullName evidence="1">Glucosidase 2 subunit beta</fullName>
    </recommendedName>
</protein>
<gene>
    <name evidence="9" type="ORF">DUNSADRAFT_16979</name>
</gene>
<dbReference type="PANTHER" id="PTHR12630">
    <property type="entry name" value="N-LINKED OLIGOSACCHARIDE PROCESSING"/>
    <property type="match status" value="1"/>
</dbReference>
<feature type="signal peptide" evidence="7">
    <location>
        <begin position="1"/>
        <end position="26"/>
    </location>
</feature>
<keyword evidence="4" id="KW-1015">Disulfide bond</keyword>
<evidence type="ECO:0000256" key="4">
    <source>
        <dbReference type="ARBA" id="ARBA00023157"/>
    </source>
</evidence>
<sequence length="518" mass="56681">MRLLSCAAPLGLVALWLVAASRSAAAVPRGVDPSQAALYSGPTFTCKDGSKTIPIERVNDGYCDCFLDGSDEPGTPACYSGYFWCQNLGFEPQLLSTSFVDDGVCDCCDGSDEALGKCRNTCLDRSASERQAVRDHVAFVRRALDEKQALISSAVQKQRAWQNRKGLISSEVSSQAAEVNKLQAQVKQAEATAEADRKRLAQEVEAQREAARAAEEARQQGGGQAADAEAAKQQQQQQQEQADAAQPPSQETETDEERGQRIASQWIKPPADGEEGAYEGEGLGEDGEGGHLDDDAYPYEDHDDELDDEDYHHHDDDDMAEPPLPEPPSAAEHAALEAQLQAALEKLEALQAEGLNIQRYHQGAANYDFGPNNVFLALAGRCIKDEGKRWIYEACFFDKAVQSEPHAPKNRVSLGSWHGFNSDYTQAYFTDGDPCPGDLPKRSLTVNLVCDDKEHMYGGEEPATCIYRTNLATPIACKEADLIKAEQDLQQLERHEAEIRSQIAAAEAARRDISKTEL</sequence>
<evidence type="ECO:0000256" key="1">
    <source>
        <dbReference type="ARBA" id="ARBA00022387"/>
    </source>
</evidence>
<dbReference type="CDD" id="cd00112">
    <property type="entry name" value="LDLa"/>
    <property type="match status" value="1"/>
</dbReference>
<proteinExistence type="predicted"/>
<keyword evidence="10" id="KW-1185">Reference proteome</keyword>
<dbReference type="InterPro" id="IPR028146">
    <property type="entry name" value="PRKCSH_N"/>
</dbReference>
<dbReference type="EMBL" id="MU070238">
    <property type="protein sequence ID" value="KAF5828843.1"/>
    <property type="molecule type" value="Genomic_DNA"/>
</dbReference>
<feature type="coiled-coil region" evidence="5">
    <location>
        <begin position="475"/>
        <end position="512"/>
    </location>
</feature>
<feature type="compositionally biased region" description="Acidic residues" evidence="6">
    <location>
        <begin position="272"/>
        <end position="287"/>
    </location>
</feature>
<feature type="compositionally biased region" description="Low complexity" evidence="6">
    <location>
        <begin position="225"/>
        <end position="246"/>
    </location>
</feature>
<evidence type="ECO:0000256" key="2">
    <source>
        <dbReference type="ARBA" id="ARBA00022729"/>
    </source>
</evidence>
<keyword evidence="2 7" id="KW-0732">Signal</keyword>
<feature type="domain" description="MRH" evidence="8">
    <location>
        <begin position="380"/>
        <end position="479"/>
    </location>
</feature>
<keyword evidence="5" id="KW-0175">Coiled coil</keyword>
<feature type="compositionally biased region" description="Acidic residues" evidence="6">
    <location>
        <begin position="295"/>
        <end position="309"/>
    </location>
</feature>
<dbReference type="InterPro" id="IPR009011">
    <property type="entry name" value="Man6P_isomerase_rcpt-bd_dom_sf"/>
</dbReference>
<dbReference type="SUPFAM" id="SSF50911">
    <property type="entry name" value="Mannose 6-phosphate receptor domain"/>
    <property type="match status" value="1"/>
</dbReference>
<dbReference type="Pfam" id="PF12999">
    <property type="entry name" value="PRKCSH-like"/>
    <property type="match status" value="1"/>
</dbReference>
<organism evidence="9 10">
    <name type="scientific">Dunaliella salina</name>
    <name type="common">Green alga</name>
    <name type="synonym">Protococcus salinus</name>
    <dbReference type="NCBI Taxonomy" id="3046"/>
    <lineage>
        <taxon>Eukaryota</taxon>
        <taxon>Viridiplantae</taxon>
        <taxon>Chlorophyta</taxon>
        <taxon>core chlorophytes</taxon>
        <taxon>Chlorophyceae</taxon>
        <taxon>CS clade</taxon>
        <taxon>Chlamydomonadales</taxon>
        <taxon>Dunaliellaceae</taxon>
        <taxon>Dunaliella</taxon>
    </lineage>
</organism>
<dbReference type="PANTHER" id="PTHR12630:SF1">
    <property type="entry name" value="GLUCOSIDASE 2 SUBUNIT BETA"/>
    <property type="match status" value="1"/>
</dbReference>
<dbReference type="InterPro" id="IPR002172">
    <property type="entry name" value="LDrepeatLR_classA_rpt"/>
</dbReference>
<dbReference type="InterPro" id="IPR044865">
    <property type="entry name" value="MRH_dom"/>
</dbReference>
<dbReference type="Proteomes" id="UP000815325">
    <property type="component" value="Unassembled WGS sequence"/>
</dbReference>
<feature type="compositionally biased region" description="Basic and acidic residues" evidence="6">
    <location>
        <begin position="197"/>
        <end position="218"/>
    </location>
</feature>
<evidence type="ECO:0000256" key="3">
    <source>
        <dbReference type="ARBA" id="ARBA00022824"/>
    </source>
</evidence>
<evidence type="ECO:0000256" key="7">
    <source>
        <dbReference type="SAM" id="SignalP"/>
    </source>
</evidence>
<evidence type="ECO:0000313" key="10">
    <source>
        <dbReference type="Proteomes" id="UP000815325"/>
    </source>
</evidence>
<reference evidence="9" key="1">
    <citation type="submission" date="2017-08" db="EMBL/GenBank/DDBJ databases">
        <authorList>
            <person name="Polle J.E."/>
            <person name="Barry K."/>
            <person name="Cushman J."/>
            <person name="Schmutz J."/>
            <person name="Tran D."/>
            <person name="Hathwaick L.T."/>
            <person name="Yim W.C."/>
            <person name="Jenkins J."/>
            <person name="Mckie-Krisberg Z.M."/>
            <person name="Prochnik S."/>
            <person name="Lindquist E."/>
            <person name="Dockter R.B."/>
            <person name="Adam C."/>
            <person name="Molina H."/>
            <person name="Bunkerborg J."/>
            <person name="Jin E."/>
            <person name="Buchheim M."/>
            <person name="Magnuson J."/>
        </authorList>
    </citation>
    <scope>NUCLEOTIDE SEQUENCE</scope>
    <source>
        <strain evidence="9">CCAP 19/18</strain>
    </source>
</reference>
<feature type="region of interest" description="Disordered" evidence="6">
    <location>
        <begin position="197"/>
        <end position="330"/>
    </location>
</feature>
<dbReference type="InterPro" id="IPR036607">
    <property type="entry name" value="PRKCSH"/>
</dbReference>
<accession>A0ABQ7G2M4</accession>
<dbReference type="Pfam" id="PF13015">
    <property type="entry name" value="PRKCSH_1"/>
    <property type="match status" value="1"/>
</dbReference>